<feature type="compositionally biased region" description="Basic and acidic residues" evidence="1">
    <location>
        <begin position="147"/>
        <end position="163"/>
    </location>
</feature>
<dbReference type="EMBL" id="BGPR01011798">
    <property type="protein sequence ID" value="GBN53002.1"/>
    <property type="molecule type" value="Genomic_DNA"/>
</dbReference>
<dbReference type="AlphaFoldDB" id="A0A4Y2PPH6"/>
<comment type="caution">
    <text evidence="2">The sequence shown here is derived from an EMBL/GenBank/DDBJ whole genome shotgun (WGS) entry which is preliminary data.</text>
</comment>
<gene>
    <name evidence="2" type="ORF">AVEN_175095_1</name>
</gene>
<dbReference type="Proteomes" id="UP000499080">
    <property type="component" value="Unassembled WGS sequence"/>
</dbReference>
<evidence type="ECO:0000313" key="3">
    <source>
        <dbReference type="Proteomes" id="UP000499080"/>
    </source>
</evidence>
<reference evidence="2 3" key="1">
    <citation type="journal article" date="2019" name="Sci. Rep.">
        <title>Orb-weaving spider Araneus ventricosus genome elucidates the spidroin gene catalogue.</title>
        <authorList>
            <person name="Kono N."/>
            <person name="Nakamura H."/>
            <person name="Ohtoshi R."/>
            <person name="Moran D.A.P."/>
            <person name="Shinohara A."/>
            <person name="Yoshida Y."/>
            <person name="Fujiwara M."/>
            <person name="Mori M."/>
            <person name="Tomita M."/>
            <person name="Arakawa K."/>
        </authorList>
    </citation>
    <scope>NUCLEOTIDE SEQUENCE [LARGE SCALE GENOMIC DNA]</scope>
</reference>
<name>A0A4Y2PPH6_ARAVE</name>
<evidence type="ECO:0000313" key="2">
    <source>
        <dbReference type="EMBL" id="GBN53002.1"/>
    </source>
</evidence>
<accession>A0A4Y2PPH6</accession>
<sequence>MRDATTDGEAETPLLSEQELWRQSLEELGVRVEVTSASNSKIGAASLIWAMSSVATHQRSQGVLWKELVFEWRNYFDDWIEGLNVKDFKGLKELMIADQLKRRVPNEVKDNFLAEWGELIDPLVLAGKLDQYESVRGHRKVNPIRMAEGKPLDRARPNSPKKEHPAKKF</sequence>
<feature type="region of interest" description="Disordered" evidence="1">
    <location>
        <begin position="146"/>
        <end position="169"/>
    </location>
</feature>
<keyword evidence="3" id="KW-1185">Reference proteome</keyword>
<organism evidence="2 3">
    <name type="scientific">Araneus ventricosus</name>
    <name type="common">Orbweaver spider</name>
    <name type="synonym">Epeira ventricosa</name>
    <dbReference type="NCBI Taxonomy" id="182803"/>
    <lineage>
        <taxon>Eukaryota</taxon>
        <taxon>Metazoa</taxon>
        <taxon>Ecdysozoa</taxon>
        <taxon>Arthropoda</taxon>
        <taxon>Chelicerata</taxon>
        <taxon>Arachnida</taxon>
        <taxon>Araneae</taxon>
        <taxon>Araneomorphae</taxon>
        <taxon>Entelegynae</taxon>
        <taxon>Araneoidea</taxon>
        <taxon>Araneidae</taxon>
        <taxon>Araneus</taxon>
    </lineage>
</organism>
<proteinExistence type="predicted"/>
<protein>
    <submittedName>
        <fullName evidence="2">Uncharacterized protein</fullName>
    </submittedName>
</protein>
<evidence type="ECO:0000256" key="1">
    <source>
        <dbReference type="SAM" id="MobiDB-lite"/>
    </source>
</evidence>